<feature type="compositionally biased region" description="Pro residues" evidence="1">
    <location>
        <begin position="12"/>
        <end position="24"/>
    </location>
</feature>
<comment type="caution">
    <text evidence="2">The sequence shown here is derived from an EMBL/GenBank/DDBJ whole genome shotgun (WGS) entry which is preliminary data.</text>
</comment>
<keyword evidence="3" id="KW-1185">Reference proteome</keyword>
<dbReference type="Proteomes" id="UP001189429">
    <property type="component" value="Unassembled WGS sequence"/>
</dbReference>
<evidence type="ECO:0000313" key="2">
    <source>
        <dbReference type="EMBL" id="CAK0816581.1"/>
    </source>
</evidence>
<evidence type="ECO:0000256" key="1">
    <source>
        <dbReference type="SAM" id="MobiDB-lite"/>
    </source>
</evidence>
<evidence type="ECO:0008006" key="4">
    <source>
        <dbReference type="Google" id="ProtNLM"/>
    </source>
</evidence>
<reference evidence="2" key="1">
    <citation type="submission" date="2023-10" db="EMBL/GenBank/DDBJ databases">
        <authorList>
            <person name="Chen Y."/>
            <person name="Shah S."/>
            <person name="Dougan E. K."/>
            <person name="Thang M."/>
            <person name="Chan C."/>
        </authorList>
    </citation>
    <scope>NUCLEOTIDE SEQUENCE [LARGE SCALE GENOMIC DNA]</scope>
</reference>
<organism evidence="2 3">
    <name type="scientific">Prorocentrum cordatum</name>
    <dbReference type="NCBI Taxonomy" id="2364126"/>
    <lineage>
        <taxon>Eukaryota</taxon>
        <taxon>Sar</taxon>
        <taxon>Alveolata</taxon>
        <taxon>Dinophyceae</taxon>
        <taxon>Prorocentrales</taxon>
        <taxon>Prorocentraceae</taxon>
        <taxon>Prorocentrum</taxon>
    </lineage>
</organism>
<feature type="region of interest" description="Disordered" evidence="1">
    <location>
        <begin position="1"/>
        <end position="39"/>
    </location>
</feature>
<dbReference type="InterPro" id="IPR036291">
    <property type="entry name" value="NAD(P)-bd_dom_sf"/>
</dbReference>
<proteinExistence type="predicted"/>
<feature type="non-terminal residue" evidence="2">
    <location>
        <position position="141"/>
    </location>
</feature>
<feature type="compositionally biased region" description="Low complexity" evidence="1">
    <location>
        <begin position="1"/>
        <end position="10"/>
    </location>
</feature>
<name>A0ABN9REP7_9DINO</name>
<evidence type="ECO:0000313" key="3">
    <source>
        <dbReference type="Proteomes" id="UP001189429"/>
    </source>
</evidence>
<dbReference type="EMBL" id="CAUYUJ010006227">
    <property type="protein sequence ID" value="CAK0816581.1"/>
    <property type="molecule type" value="Genomic_DNA"/>
</dbReference>
<feature type="non-terminal residue" evidence="2">
    <location>
        <position position="1"/>
    </location>
</feature>
<protein>
    <recommendedName>
        <fullName evidence="4">Gfo/Idh/MocA-like oxidoreductase N-terminal domain-containing protein</fullName>
    </recommendedName>
</protein>
<sequence length="141" mass="15191">SSGASAARAPHLPRPASPPHSPPPRWRRGGGRRAARSRGGPMVSVLVCGGGNAAQVVSCLFGSRYKVTALSLHGDEAERWEKAVKDTGMECSFQGSDKKVRSWPDHITKDPSAARNCDVVLFTVPSSFHKDYFTALKPHVK</sequence>
<feature type="compositionally biased region" description="Basic residues" evidence="1">
    <location>
        <begin position="25"/>
        <end position="36"/>
    </location>
</feature>
<accession>A0ABN9REP7</accession>
<dbReference type="SUPFAM" id="SSF51735">
    <property type="entry name" value="NAD(P)-binding Rossmann-fold domains"/>
    <property type="match status" value="1"/>
</dbReference>
<dbReference type="Gene3D" id="3.40.50.720">
    <property type="entry name" value="NAD(P)-binding Rossmann-like Domain"/>
    <property type="match status" value="1"/>
</dbReference>
<gene>
    <name evidence="2" type="ORF">PCOR1329_LOCUS19507</name>
</gene>